<dbReference type="AlphaFoldDB" id="A0AAN8EZL6"/>
<evidence type="ECO:0000256" key="4">
    <source>
        <dbReference type="PROSITE-ProRule" id="PRU00302"/>
    </source>
</evidence>
<feature type="transmembrane region" description="Helical" evidence="5">
    <location>
        <begin position="122"/>
        <end position="142"/>
    </location>
</feature>
<keyword evidence="5" id="KW-0812">Transmembrane</keyword>
<evidence type="ECO:0000313" key="7">
    <source>
        <dbReference type="EMBL" id="KAK5964902.1"/>
    </source>
</evidence>
<reference evidence="7 8" key="1">
    <citation type="submission" date="2019-10" db="EMBL/GenBank/DDBJ databases">
        <title>Assembly and Annotation for the nematode Trichostrongylus colubriformis.</title>
        <authorList>
            <person name="Martin J."/>
        </authorList>
    </citation>
    <scope>NUCLEOTIDE SEQUENCE [LARGE SCALE GENOMIC DNA]</scope>
    <source>
        <strain evidence="7">G859</strain>
        <tissue evidence="7">Whole worm</tissue>
    </source>
</reference>
<evidence type="ECO:0000256" key="5">
    <source>
        <dbReference type="SAM" id="Phobius"/>
    </source>
</evidence>
<feature type="non-terminal residue" evidence="7">
    <location>
        <position position="1"/>
    </location>
</feature>
<proteinExistence type="predicted"/>
<keyword evidence="5" id="KW-0472">Membrane</keyword>
<evidence type="ECO:0000256" key="1">
    <source>
        <dbReference type="ARBA" id="ARBA00022729"/>
    </source>
</evidence>
<keyword evidence="2" id="KW-0677">Repeat</keyword>
<dbReference type="SMART" id="SM00032">
    <property type="entry name" value="CCP"/>
    <property type="match status" value="1"/>
</dbReference>
<keyword evidence="4" id="KW-0768">Sushi</keyword>
<feature type="disulfide bond" evidence="4">
    <location>
        <begin position="77"/>
        <end position="104"/>
    </location>
</feature>
<dbReference type="Pfam" id="PF00084">
    <property type="entry name" value="Sushi"/>
    <property type="match status" value="1"/>
</dbReference>
<evidence type="ECO:0000313" key="8">
    <source>
        <dbReference type="Proteomes" id="UP001331761"/>
    </source>
</evidence>
<dbReference type="InterPro" id="IPR035976">
    <property type="entry name" value="Sushi/SCR/CCP_sf"/>
</dbReference>
<dbReference type="InterPro" id="IPR000436">
    <property type="entry name" value="Sushi_SCR_CCP_dom"/>
</dbReference>
<evidence type="ECO:0000259" key="6">
    <source>
        <dbReference type="PROSITE" id="PS50923"/>
    </source>
</evidence>
<dbReference type="InterPro" id="IPR051277">
    <property type="entry name" value="SEZ6_CSMD_C4BPB_Regulators"/>
</dbReference>
<dbReference type="PROSITE" id="PS50923">
    <property type="entry name" value="SUSHI"/>
    <property type="match status" value="1"/>
</dbReference>
<sequence length="224" mass="24537">LCNTSGYAFIANTTVYLHCELANVAKVRIVAEYRLQLCEARVYATNGVVDCEAPPNIPNGQVFVSSTTFESQANYTCMDGYRLIGHDKLLCTVKGIWEPAAPMCYDMATLRELRANSTESRAGLAALGVVLAFILVFVVFRFSKTTKTVSISEKVRIVLFPSPPSTAPPGLIYVTPSMLTNPQDSVVYYASSMPFAKMEIPPHLLSLKHLPNGNIQATMPIGMY</sequence>
<keyword evidence="1" id="KW-0732">Signal</keyword>
<dbReference type="PANTHER" id="PTHR45656:SF4">
    <property type="entry name" value="PROTEIN CBR-CLEC-78"/>
    <property type="match status" value="1"/>
</dbReference>
<dbReference type="Proteomes" id="UP001331761">
    <property type="component" value="Unassembled WGS sequence"/>
</dbReference>
<dbReference type="CDD" id="cd00033">
    <property type="entry name" value="CCP"/>
    <property type="match status" value="1"/>
</dbReference>
<keyword evidence="8" id="KW-1185">Reference proteome</keyword>
<evidence type="ECO:0000256" key="2">
    <source>
        <dbReference type="ARBA" id="ARBA00022737"/>
    </source>
</evidence>
<feature type="domain" description="Sushi" evidence="6">
    <location>
        <begin position="49"/>
        <end position="106"/>
    </location>
</feature>
<comment type="caution">
    <text evidence="7">The sequence shown here is derived from an EMBL/GenBank/DDBJ whole genome shotgun (WGS) entry which is preliminary data.</text>
</comment>
<protein>
    <recommendedName>
        <fullName evidence="6">Sushi domain-containing protein</fullName>
    </recommendedName>
</protein>
<organism evidence="7 8">
    <name type="scientific">Trichostrongylus colubriformis</name>
    <name type="common">Black scour worm</name>
    <dbReference type="NCBI Taxonomy" id="6319"/>
    <lineage>
        <taxon>Eukaryota</taxon>
        <taxon>Metazoa</taxon>
        <taxon>Ecdysozoa</taxon>
        <taxon>Nematoda</taxon>
        <taxon>Chromadorea</taxon>
        <taxon>Rhabditida</taxon>
        <taxon>Rhabditina</taxon>
        <taxon>Rhabditomorpha</taxon>
        <taxon>Strongyloidea</taxon>
        <taxon>Trichostrongylidae</taxon>
        <taxon>Trichostrongylus</taxon>
    </lineage>
</organism>
<dbReference type="SUPFAM" id="SSF57535">
    <property type="entry name" value="Complement control module/SCR domain"/>
    <property type="match status" value="1"/>
</dbReference>
<evidence type="ECO:0000256" key="3">
    <source>
        <dbReference type="ARBA" id="ARBA00023157"/>
    </source>
</evidence>
<gene>
    <name evidence="7" type="ORF">GCK32_019118</name>
</gene>
<dbReference type="EMBL" id="WIXE01025224">
    <property type="protein sequence ID" value="KAK5964902.1"/>
    <property type="molecule type" value="Genomic_DNA"/>
</dbReference>
<dbReference type="Gene3D" id="2.10.70.10">
    <property type="entry name" value="Complement Module, domain 1"/>
    <property type="match status" value="1"/>
</dbReference>
<dbReference type="PANTHER" id="PTHR45656">
    <property type="entry name" value="PROTEIN CBR-CLEC-78"/>
    <property type="match status" value="1"/>
</dbReference>
<accession>A0AAN8EZL6</accession>
<comment type="caution">
    <text evidence="4">Lacks conserved residue(s) required for the propagation of feature annotation.</text>
</comment>
<keyword evidence="5" id="KW-1133">Transmembrane helix</keyword>
<name>A0AAN8EZL6_TRICO</name>
<keyword evidence="3 4" id="KW-1015">Disulfide bond</keyword>